<evidence type="ECO:0000256" key="5">
    <source>
        <dbReference type="ARBA" id="ARBA00023136"/>
    </source>
</evidence>
<reference evidence="8" key="1">
    <citation type="journal article" date="2021" name="PeerJ">
        <title>Extensive microbial diversity within the chicken gut microbiome revealed by metagenomics and culture.</title>
        <authorList>
            <person name="Gilroy R."/>
            <person name="Ravi A."/>
            <person name="Getino M."/>
            <person name="Pursley I."/>
            <person name="Horton D.L."/>
            <person name="Alikhan N.F."/>
            <person name="Baker D."/>
            <person name="Gharbi K."/>
            <person name="Hall N."/>
            <person name="Watson M."/>
            <person name="Adriaenssens E.M."/>
            <person name="Foster-Nyarko E."/>
            <person name="Jarju S."/>
            <person name="Secka A."/>
            <person name="Antonio M."/>
            <person name="Oren A."/>
            <person name="Chaudhuri R.R."/>
            <person name="La Ragione R."/>
            <person name="Hildebrand F."/>
            <person name="Pallen M.J."/>
        </authorList>
    </citation>
    <scope>NUCLEOTIDE SEQUENCE</scope>
    <source>
        <strain evidence="8">CHK172-16539</strain>
    </source>
</reference>
<comment type="caution">
    <text evidence="8">The sequence shown here is derived from an EMBL/GenBank/DDBJ whole genome shotgun (WGS) entry which is preliminary data.</text>
</comment>
<dbReference type="EMBL" id="DXBN01000229">
    <property type="protein sequence ID" value="HIZ54234.1"/>
    <property type="molecule type" value="Genomic_DNA"/>
</dbReference>
<keyword evidence="3 6" id="KW-0812">Transmembrane</keyword>
<keyword evidence="4 6" id="KW-1133">Transmembrane helix</keyword>
<name>A0A9D2F8P6_9ENTE</name>
<evidence type="ECO:0000256" key="2">
    <source>
        <dbReference type="ARBA" id="ARBA00022475"/>
    </source>
</evidence>
<dbReference type="InterPro" id="IPR027379">
    <property type="entry name" value="CLS_N"/>
</dbReference>
<dbReference type="Proteomes" id="UP000824063">
    <property type="component" value="Unassembled WGS sequence"/>
</dbReference>
<dbReference type="GO" id="GO:0005886">
    <property type="term" value="C:plasma membrane"/>
    <property type="evidence" value="ECO:0007669"/>
    <property type="project" value="UniProtKB-SubCell"/>
</dbReference>
<dbReference type="AlphaFoldDB" id="A0A9D2F8P6"/>
<sequence>MNNTQFFLDNLPLFIPLIILELALLITAVRHVLKHPNYRFGNKAFWLVIVIVFQIIGPVIYFVIGRGESE</sequence>
<keyword evidence="5 6" id="KW-0472">Membrane</keyword>
<feature type="domain" description="Cardiolipin synthase N-terminal" evidence="7">
    <location>
        <begin position="23"/>
        <end position="66"/>
    </location>
</feature>
<gene>
    <name evidence="8" type="ORF">IAA20_09855</name>
</gene>
<dbReference type="Pfam" id="PF13396">
    <property type="entry name" value="PLDc_N"/>
    <property type="match status" value="1"/>
</dbReference>
<protein>
    <submittedName>
        <fullName evidence="8">PLD nuclease N-terminal domain-containing protein</fullName>
    </submittedName>
</protein>
<evidence type="ECO:0000256" key="3">
    <source>
        <dbReference type="ARBA" id="ARBA00022692"/>
    </source>
</evidence>
<evidence type="ECO:0000313" key="9">
    <source>
        <dbReference type="Proteomes" id="UP000824063"/>
    </source>
</evidence>
<feature type="transmembrane region" description="Helical" evidence="6">
    <location>
        <begin position="45"/>
        <end position="64"/>
    </location>
</feature>
<evidence type="ECO:0000313" key="8">
    <source>
        <dbReference type="EMBL" id="HIZ54234.1"/>
    </source>
</evidence>
<accession>A0A9D2F8P6</accession>
<evidence type="ECO:0000259" key="7">
    <source>
        <dbReference type="Pfam" id="PF13396"/>
    </source>
</evidence>
<comment type="subcellular location">
    <subcellularLocation>
        <location evidence="1">Cell membrane</location>
        <topology evidence="1">Multi-pass membrane protein</topology>
    </subcellularLocation>
</comment>
<feature type="transmembrane region" description="Helical" evidence="6">
    <location>
        <begin position="13"/>
        <end position="33"/>
    </location>
</feature>
<proteinExistence type="predicted"/>
<evidence type="ECO:0000256" key="4">
    <source>
        <dbReference type="ARBA" id="ARBA00022989"/>
    </source>
</evidence>
<reference evidence="8" key="2">
    <citation type="submission" date="2021-04" db="EMBL/GenBank/DDBJ databases">
        <authorList>
            <person name="Gilroy R."/>
        </authorList>
    </citation>
    <scope>NUCLEOTIDE SEQUENCE</scope>
    <source>
        <strain evidence="8">CHK172-16539</strain>
    </source>
</reference>
<evidence type="ECO:0000256" key="1">
    <source>
        <dbReference type="ARBA" id="ARBA00004651"/>
    </source>
</evidence>
<keyword evidence="2" id="KW-1003">Cell membrane</keyword>
<organism evidence="8 9">
    <name type="scientific">Candidatus Enterococcus avicola</name>
    <dbReference type="NCBI Taxonomy" id="2838561"/>
    <lineage>
        <taxon>Bacteria</taxon>
        <taxon>Bacillati</taxon>
        <taxon>Bacillota</taxon>
        <taxon>Bacilli</taxon>
        <taxon>Lactobacillales</taxon>
        <taxon>Enterococcaceae</taxon>
        <taxon>Enterococcus</taxon>
    </lineage>
</organism>
<evidence type="ECO:0000256" key="6">
    <source>
        <dbReference type="SAM" id="Phobius"/>
    </source>
</evidence>